<keyword evidence="2" id="KW-0472">Membrane</keyword>
<keyword evidence="2" id="KW-1133">Transmembrane helix</keyword>
<feature type="region of interest" description="Disordered" evidence="1">
    <location>
        <begin position="47"/>
        <end position="98"/>
    </location>
</feature>
<gene>
    <name evidence="4" type="primary">LOC107227157</name>
</gene>
<organism evidence="4">
    <name type="scientific">Neodiprion lecontei</name>
    <name type="common">Redheaded pine sawfly</name>
    <dbReference type="NCBI Taxonomy" id="441921"/>
    <lineage>
        <taxon>Eukaryota</taxon>
        <taxon>Metazoa</taxon>
        <taxon>Ecdysozoa</taxon>
        <taxon>Arthropoda</taxon>
        <taxon>Hexapoda</taxon>
        <taxon>Insecta</taxon>
        <taxon>Pterygota</taxon>
        <taxon>Neoptera</taxon>
        <taxon>Endopterygota</taxon>
        <taxon>Hymenoptera</taxon>
        <taxon>Tenthredinoidea</taxon>
        <taxon>Diprionidae</taxon>
        <taxon>Diprioninae</taxon>
        <taxon>Neodiprion</taxon>
    </lineage>
</organism>
<dbReference type="Pfam" id="PF10961">
    <property type="entry name" value="SelK_SelG"/>
    <property type="match status" value="1"/>
</dbReference>
<dbReference type="InterPro" id="IPR024491">
    <property type="entry name" value="Se_SelK/SelG"/>
</dbReference>
<dbReference type="KEGG" id="nlo:107227157"/>
<keyword evidence="2" id="KW-0812">Transmembrane</keyword>
<keyword evidence="3" id="KW-1185">Reference proteome</keyword>
<feature type="transmembrane region" description="Helical" evidence="2">
    <location>
        <begin position="20"/>
        <end position="39"/>
    </location>
</feature>
<reference evidence="4" key="1">
    <citation type="submission" date="2025-08" db="UniProtKB">
        <authorList>
            <consortium name="RefSeq"/>
        </authorList>
    </citation>
    <scope>IDENTIFICATION</scope>
    <source>
        <tissue evidence="4">Thorax and Abdomen</tissue>
    </source>
</reference>
<evidence type="ECO:0000313" key="4">
    <source>
        <dbReference type="RefSeq" id="XP_015523701.1"/>
    </source>
</evidence>
<feature type="compositionally biased region" description="Polar residues" evidence="1">
    <location>
        <begin position="47"/>
        <end position="57"/>
    </location>
</feature>
<evidence type="ECO:0000256" key="2">
    <source>
        <dbReference type="SAM" id="Phobius"/>
    </source>
</evidence>
<sequence>MAYVSQDGSVLQTEPWPRRLVSFFLGIFYMFFMFFKSFVSPVLNAVGTSEDSYNQGTYRRDYRPGSGPPRPPSRRLGRPNTGSSNIYTPGPCGGCGCG</sequence>
<evidence type="ECO:0000313" key="3">
    <source>
        <dbReference type="Proteomes" id="UP000829291"/>
    </source>
</evidence>
<dbReference type="GeneID" id="107227157"/>
<protein>
    <submittedName>
        <fullName evidence="4">Selenoprotein K-like</fullName>
    </submittedName>
</protein>
<name>A0A6J0C8L5_NEOLC</name>
<proteinExistence type="predicted"/>
<dbReference type="InParanoid" id="A0A6J0C8L5"/>
<dbReference type="Proteomes" id="UP000829291">
    <property type="component" value="Chromosome 2"/>
</dbReference>
<dbReference type="AlphaFoldDB" id="A0A6J0C8L5"/>
<dbReference type="RefSeq" id="XP_015523701.1">
    <property type="nucleotide sequence ID" value="XM_015668215.2"/>
</dbReference>
<evidence type="ECO:0000256" key="1">
    <source>
        <dbReference type="SAM" id="MobiDB-lite"/>
    </source>
</evidence>
<accession>A0A6J0C8L5</accession>